<keyword evidence="8" id="KW-0249">Electron transport</keyword>
<name>A0ABT1X558_9PROT</name>
<evidence type="ECO:0000256" key="11">
    <source>
        <dbReference type="ARBA" id="ARBA00023136"/>
    </source>
</evidence>
<evidence type="ECO:0000313" key="16">
    <source>
        <dbReference type="Proteomes" id="UP001524642"/>
    </source>
</evidence>
<evidence type="ECO:0000256" key="13">
    <source>
        <dbReference type="SAM" id="Phobius"/>
    </source>
</evidence>
<proteinExistence type="inferred from homology"/>
<organism evidence="15 16">
    <name type="scientific">Roseomonas populi</name>
    <dbReference type="NCBI Taxonomy" id="3121582"/>
    <lineage>
        <taxon>Bacteria</taxon>
        <taxon>Pseudomonadati</taxon>
        <taxon>Pseudomonadota</taxon>
        <taxon>Alphaproteobacteria</taxon>
        <taxon>Acetobacterales</taxon>
        <taxon>Roseomonadaceae</taxon>
        <taxon>Roseomonas</taxon>
    </lineage>
</organism>
<evidence type="ECO:0000256" key="3">
    <source>
        <dbReference type="ARBA" id="ARBA00022448"/>
    </source>
</evidence>
<dbReference type="PANTHER" id="PTHR30529">
    <property type="entry name" value="CYTOCHROME B561"/>
    <property type="match status" value="1"/>
</dbReference>
<dbReference type="InterPro" id="IPR011577">
    <property type="entry name" value="Cyt_b561_bac/Ni-Hgenase"/>
</dbReference>
<dbReference type="RefSeq" id="WP_257716893.1">
    <property type="nucleotide sequence ID" value="NZ_JANJOU010000010.1"/>
</dbReference>
<keyword evidence="16" id="KW-1185">Reference proteome</keyword>
<dbReference type="SUPFAM" id="SSF81342">
    <property type="entry name" value="Transmembrane di-heme cytochromes"/>
    <property type="match status" value="1"/>
</dbReference>
<keyword evidence="4" id="KW-1003">Cell membrane</keyword>
<keyword evidence="7" id="KW-0479">Metal-binding</keyword>
<keyword evidence="10" id="KW-0408">Iron</keyword>
<comment type="similarity">
    <text evidence="12">Belongs to the cytochrome b561 family.</text>
</comment>
<evidence type="ECO:0000256" key="1">
    <source>
        <dbReference type="ARBA" id="ARBA00001970"/>
    </source>
</evidence>
<feature type="transmembrane region" description="Helical" evidence="13">
    <location>
        <begin position="150"/>
        <end position="169"/>
    </location>
</feature>
<dbReference type="PANTHER" id="PTHR30529:SF1">
    <property type="entry name" value="CYTOCHROME B561 HOMOLOG 2"/>
    <property type="match status" value="1"/>
</dbReference>
<comment type="caution">
    <text evidence="15">The sequence shown here is derived from an EMBL/GenBank/DDBJ whole genome shotgun (WGS) entry which is preliminary data.</text>
</comment>
<feature type="domain" description="Cytochrome b561 bacterial/Ni-hydrogenase" evidence="14">
    <location>
        <begin position="14"/>
        <end position="180"/>
    </location>
</feature>
<keyword evidence="6 13" id="KW-0812">Transmembrane</keyword>
<dbReference type="InterPro" id="IPR052168">
    <property type="entry name" value="Cytochrome_b561_oxidase"/>
</dbReference>
<feature type="transmembrane region" description="Helical" evidence="13">
    <location>
        <begin position="94"/>
        <end position="114"/>
    </location>
</feature>
<keyword evidence="3" id="KW-0813">Transport</keyword>
<accession>A0ABT1X558</accession>
<evidence type="ECO:0000256" key="9">
    <source>
        <dbReference type="ARBA" id="ARBA00022989"/>
    </source>
</evidence>
<evidence type="ECO:0000313" key="15">
    <source>
        <dbReference type="EMBL" id="MCR0983228.1"/>
    </source>
</evidence>
<evidence type="ECO:0000256" key="6">
    <source>
        <dbReference type="ARBA" id="ARBA00022692"/>
    </source>
</evidence>
<dbReference type="InterPro" id="IPR016174">
    <property type="entry name" value="Di-haem_cyt_TM"/>
</dbReference>
<evidence type="ECO:0000256" key="5">
    <source>
        <dbReference type="ARBA" id="ARBA00022617"/>
    </source>
</evidence>
<sequence>MATGTDTTQPLATRFTGVAQALHWITAALLFLLLPFVWVAENFPPGEVRVFWYLLHESFGISVFLLVLARITWRIGHPVPADPDPPALQVVARLNHWGLYAVLLIMPVTGYLMAGNGQPVPFFGLFSLPGLPKNDPLGVLANTVHVNTQFAVYALVLLHLAGTVWHVAVRRDGLLDRMLPPQDGKR</sequence>
<evidence type="ECO:0000256" key="2">
    <source>
        <dbReference type="ARBA" id="ARBA00004651"/>
    </source>
</evidence>
<comment type="cofactor">
    <cofactor evidence="1">
        <name>heme b</name>
        <dbReference type="ChEBI" id="CHEBI:60344"/>
    </cofactor>
</comment>
<gene>
    <name evidence="15" type="ORF">NRP21_14325</name>
</gene>
<evidence type="ECO:0000256" key="4">
    <source>
        <dbReference type="ARBA" id="ARBA00022475"/>
    </source>
</evidence>
<keyword evidence="9 13" id="KW-1133">Transmembrane helix</keyword>
<keyword evidence="11 13" id="KW-0472">Membrane</keyword>
<evidence type="ECO:0000256" key="10">
    <source>
        <dbReference type="ARBA" id="ARBA00023004"/>
    </source>
</evidence>
<feature type="transmembrane region" description="Helical" evidence="13">
    <location>
        <begin position="50"/>
        <end position="73"/>
    </location>
</feature>
<evidence type="ECO:0000256" key="8">
    <source>
        <dbReference type="ARBA" id="ARBA00022982"/>
    </source>
</evidence>
<dbReference type="EMBL" id="JANJOU010000010">
    <property type="protein sequence ID" value="MCR0983228.1"/>
    <property type="molecule type" value="Genomic_DNA"/>
</dbReference>
<evidence type="ECO:0000259" key="14">
    <source>
        <dbReference type="Pfam" id="PF01292"/>
    </source>
</evidence>
<dbReference type="Gene3D" id="1.20.950.20">
    <property type="entry name" value="Transmembrane di-heme cytochromes, Chain C"/>
    <property type="match status" value="1"/>
</dbReference>
<evidence type="ECO:0000256" key="12">
    <source>
        <dbReference type="ARBA" id="ARBA00037975"/>
    </source>
</evidence>
<feature type="transmembrane region" description="Helical" evidence="13">
    <location>
        <begin position="21"/>
        <end position="38"/>
    </location>
</feature>
<reference evidence="15 16" key="1">
    <citation type="submission" date="2022-06" db="EMBL/GenBank/DDBJ databases">
        <title>Roseomonas CN29.</title>
        <authorList>
            <person name="Cheng Y."/>
            <person name="He X."/>
        </authorList>
    </citation>
    <scope>NUCLEOTIDE SEQUENCE [LARGE SCALE GENOMIC DNA]</scope>
    <source>
        <strain evidence="15 16">CN29</strain>
    </source>
</reference>
<protein>
    <submittedName>
        <fullName evidence="15">Cytochrome b/b6 domain-containing protein</fullName>
    </submittedName>
</protein>
<evidence type="ECO:0000256" key="7">
    <source>
        <dbReference type="ARBA" id="ARBA00022723"/>
    </source>
</evidence>
<dbReference type="Pfam" id="PF01292">
    <property type="entry name" value="Ni_hydr_CYTB"/>
    <property type="match status" value="1"/>
</dbReference>
<keyword evidence="5" id="KW-0349">Heme</keyword>
<dbReference type="Proteomes" id="UP001524642">
    <property type="component" value="Unassembled WGS sequence"/>
</dbReference>
<comment type="subcellular location">
    <subcellularLocation>
        <location evidence="2">Cell membrane</location>
        <topology evidence="2">Multi-pass membrane protein</topology>
    </subcellularLocation>
</comment>